<reference evidence="2 3" key="2">
    <citation type="submission" date="2019-08" db="EMBL/GenBank/DDBJ databases">
        <title>Jejuicoccus antrihumi gen. nov., sp. nov., a new member of the family Dermacoccaceae isolated from a cave.</title>
        <authorList>
            <person name="Schumann P."/>
            <person name="Kim I.S."/>
        </authorList>
    </citation>
    <scope>NUCLEOTIDE SEQUENCE [LARGE SCALE GENOMIC DNA]</scope>
    <source>
        <strain evidence="2 3">C5-26</strain>
    </source>
</reference>
<dbReference type="InterPro" id="IPR011008">
    <property type="entry name" value="Dimeric_a/b-barrel"/>
</dbReference>
<evidence type="ECO:0000259" key="1">
    <source>
        <dbReference type="PROSITE" id="PS51725"/>
    </source>
</evidence>
<name>A0A563E619_9MICO</name>
<dbReference type="Pfam" id="PF03992">
    <property type="entry name" value="ABM"/>
    <property type="match status" value="1"/>
</dbReference>
<dbReference type="AlphaFoldDB" id="A0A563E619"/>
<gene>
    <name evidence="2" type="ORF">FGL98_05710</name>
</gene>
<dbReference type="SUPFAM" id="SSF54909">
    <property type="entry name" value="Dimeric alpha+beta barrel"/>
    <property type="match status" value="1"/>
</dbReference>
<evidence type="ECO:0000313" key="2">
    <source>
        <dbReference type="EMBL" id="TWP37693.1"/>
    </source>
</evidence>
<proteinExistence type="predicted"/>
<dbReference type="RefSeq" id="WP_146315760.1">
    <property type="nucleotide sequence ID" value="NZ_VCQV01000005.1"/>
</dbReference>
<dbReference type="EMBL" id="VCQV01000005">
    <property type="protein sequence ID" value="TWP37693.1"/>
    <property type="molecule type" value="Genomic_DNA"/>
</dbReference>
<dbReference type="Proteomes" id="UP000320244">
    <property type="component" value="Unassembled WGS sequence"/>
</dbReference>
<dbReference type="OrthoDB" id="7210869at2"/>
<comment type="caution">
    <text evidence="2">The sequence shown here is derived from an EMBL/GenBank/DDBJ whole genome shotgun (WGS) entry which is preliminary data.</text>
</comment>
<reference evidence="2 3" key="1">
    <citation type="submission" date="2019-05" db="EMBL/GenBank/DDBJ databases">
        <authorList>
            <person name="Lee S.D."/>
        </authorList>
    </citation>
    <scope>NUCLEOTIDE SEQUENCE [LARGE SCALE GENOMIC DNA]</scope>
    <source>
        <strain evidence="2 3">C5-26</strain>
    </source>
</reference>
<feature type="domain" description="ABM" evidence="1">
    <location>
        <begin position="69"/>
        <end position="160"/>
    </location>
</feature>
<accession>A0A563E619</accession>
<sequence>MDGGRAQRTMWPLHREIRFRVRFEGAWPAHTSHSTVWGDCPRLTRPDCPGRRVEPGSEARGEMDRCAGLVRVSTFCARPGQTAALLAAAADNVRAARQASGCLSAQVCTAPGDPRTVLVISRWESESAVRAFLNWHERLAHGAVSPYAVGRPQSVHYPVVACDE</sequence>
<protein>
    <recommendedName>
        <fullName evidence="1">ABM domain-containing protein</fullName>
    </recommendedName>
</protein>
<dbReference type="Gene3D" id="3.30.70.100">
    <property type="match status" value="1"/>
</dbReference>
<dbReference type="InterPro" id="IPR007138">
    <property type="entry name" value="ABM_dom"/>
</dbReference>
<organism evidence="2 3">
    <name type="scientific">Leekyejoonella antrihumi</name>
    <dbReference type="NCBI Taxonomy" id="1660198"/>
    <lineage>
        <taxon>Bacteria</taxon>
        <taxon>Bacillati</taxon>
        <taxon>Actinomycetota</taxon>
        <taxon>Actinomycetes</taxon>
        <taxon>Micrococcales</taxon>
        <taxon>Dermacoccaceae</taxon>
        <taxon>Leekyejoonella</taxon>
    </lineage>
</organism>
<keyword evidence="3" id="KW-1185">Reference proteome</keyword>
<dbReference type="PROSITE" id="PS51725">
    <property type="entry name" value="ABM"/>
    <property type="match status" value="1"/>
</dbReference>
<evidence type="ECO:0000313" key="3">
    <source>
        <dbReference type="Proteomes" id="UP000320244"/>
    </source>
</evidence>